<reference evidence="1" key="1">
    <citation type="submission" date="2018-11" db="EMBL/GenBank/DDBJ databases">
        <authorList>
            <consortium name="Pathogen Informatics"/>
        </authorList>
    </citation>
    <scope>NUCLEOTIDE SEQUENCE</scope>
</reference>
<protein>
    <submittedName>
        <fullName evidence="1">Uncharacterized protein</fullName>
    </submittedName>
</protein>
<dbReference type="AlphaFoldDB" id="A0A448WSR9"/>
<accession>A0A448WSR9</accession>
<name>A0A448WSR9_9PLAT</name>
<comment type="caution">
    <text evidence="1">The sequence shown here is derived from an EMBL/GenBank/DDBJ whole genome shotgun (WGS) entry which is preliminary data.</text>
</comment>
<evidence type="ECO:0000313" key="1">
    <source>
        <dbReference type="EMBL" id="VEL19343.1"/>
    </source>
</evidence>
<proteinExistence type="predicted"/>
<organism evidence="1 2">
    <name type="scientific">Protopolystoma xenopodis</name>
    <dbReference type="NCBI Taxonomy" id="117903"/>
    <lineage>
        <taxon>Eukaryota</taxon>
        <taxon>Metazoa</taxon>
        <taxon>Spiralia</taxon>
        <taxon>Lophotrochozoa</taxon>
        <taxon>Platyhelminthes</taxon>
        <taxon>Monogenea</taxon>
        <taxon>Polyopisthocotylea</taxon>
        <taxon>Polystomatidea</taxon>
        <taxon>Polystomatidae</taxon>
        <taxon>Protopolystoma</taxon>
    </lineage>
</organism>
<sequence>MPQIPPRSQPFCLIAGTLIVAPNGSRRAVWPITDDCLNIVGGGPIRKIAACCNNRCRRCRSIVGVVGLRARISRPTD</sequence>
<dbReference type="Proteomes" id="UP000784294">
    <property type="component" value="Unassembled WGS sequence"/>
</dbReference>
<dbReference type="EMBL" id="CAAALY010041166">
    <property type="protein sequence ID" value="VEL19343.1"/>
    <property type="molecule type" value="Genomic_DNA"/>
</dbReference>
<gene>
    <name evidence="1" type="ORF">PXEA_LOCUS12783</name>
</gene>
<evidence type="ECO:0000313" key="2">
    <source>
        <dbReference type="Proteomes" id="UP000784294"/>
    </source>
</evidence>
<keyword evidence="2" id="KW-1185">Reference proteome</keyword>